<dbReference type="Gene3D" id="3.10.520.10">
    <property type="entry name" value="ApbE-like domains"/>
    <property type="match status" value="1"/>
</dbReference>
<dbReference type="RefSeq" id="WP_073045289.1">
    <property type="nucleotide sequence ID" value="NZ_FQZL01000004.1"/>
</dbReference>
<evidence type="ECO:0008006" key="3">
    <source>
        <dbReference type="Google" id="ProtNLM"/>
    </source>
</evidence>
<accession>A0A1M6A7T7</accession>
<dbReference type="OrthoDB" id="9814719at2"/>
<evidence type="ECO:0000313" key="2">
    <source>
        <dbReference type="Proteomes" id="UP000184052"/>
    </source>
</evidence>
<keyword evidence="2" id="KW-1185">Reference proteome</keyword>
<sequence>MLQILDESRTFLDYGPIQMVIDIRTNGKGQVKIAEKVAQDLIEQFNRMLVYMKIIKSHESYRVMGEYPLVLNKMISAVNLLGDSSFSPLAAVAGSFSEYALERALKYGGERVIVNNGGDIALKDLTGKSFIVGIPIEDLTQGLRIEITPEMKIEGICTSGLGGRSFTKGIATKAVALGQKASVADVCATYLGNMTNVDDPNIIRVPAEEIDEGTDIPGHLITVKVGKIDRQKKLMALLNGFEAAEGLVENSIITGAAIVLEKDILTIPEGIAVIK</sequence>
<organism evidence="1 2">
    <name type="scientific">Dethiosulfatibacter aminovorans DSM 17477</name>
    <dbReference type="NCBI Taxonomy" id="1121476"/>
    <lineage>
        <taxon>Bacteria</taxon>
        <taxon>Bacillati</taxon>
        <taxon>Bacillota</taxon>
        <taxon>Tissierellia</taxon>
        <taxon>Dethiosulfatibacter</taxon>
    </lineage>
</organism>
<evidence type="ECO:0000313" key="1">
    <source>
        <dbReference type="EMBL" id="SHI32223.1"/>
    </source>
</evidence>
<dbReference type="Proteomes" id="UP000184052">
    <property type="component" value="Unassembled WGS sequence"/>
</dbReference>
<dbReference type="SUPFAM" id="SSF143631">
    <property type="entry name" value="ApbE-like"/>
    <property type="match status" value="1"/>
</dbReference>
<dbReference type="STRING" id="1121476.SAMN02745751_00009"/>
<proteinExistence type="predicted"/>
<protein>
    <recommendedName>
        <fullName evidence="3">FAD:protein FMN transferase</fullName>
    </recommendedName>
</protein>
<name>A0A1M6A7T7_9FIRM</name>
<dbReference type="EMBL" id="FQZL01000004">
    <property type="protein sequence ID" value="SHI32223.1"/>
    <property type="molecule type" value="Genomic_DNA"/>
</dbReference>
<gene>
    <name evidence="1" type="ORF">SAMN02745751_00009</name>
</gene>
<reference evidence="1 2" key="1">
    <citation type="submission" date="2016-11" db="EMBL/GenBank/DDBJ databases">
        <authorList>
            <person name="Jaros S."/>
            <person name="Januszkiewicz K."/>
            <person name="Wedrychowicz H."/>
        </authorList>
    </citation>
    <scope>NUCLEOTIDE SEQUENCE [LARGE SCALE GENOMIC DNA]</scope>
    <source>
        <strain evidence="1 2">DSM 17477</strain>
    </source>
</reference>
<dbReference type="AlphaFoldDB" id="A0A1M6A7T7"/>
<dbReference type="InterPro" id="IPR003374">
    <property type="entry name" value="ApbE-like_sf"/>
</dbReference>